<accession>A0A1H0ZFZ7</accession>
<dbReference type="NCBIfam" id="TIGR02364">
    <property type="entry name" value="dha_pts"/>
    <property type="match status" value="1"/>
</dbReference>
<proteinExistence type="predicted"/>
<feature type="domain" description="PTS EIIA type-4" evidence="6">
    <location>
        <begin position="3"/>
        <end position="124"/>
    </location>
</feature>
<dbReference type="InterPro" id="IPR012844">
    <property type="entry name" value="DhaM_N"/>
</dbReference>
<comment type="subunit">
    <text evidence="5">Homodimer. The dihydroxyacetone kinase complex is composed of a homodimer of DhaM, a homodimer of DhaK and the subunit DhaL.</text>
</comment>
<comment type="function">
    <text evidence="2">Component of the dihydroxyacetone kinase complex, which is responsible for the phosphoenolpyruvate (PEP)-dependent phosphorylation of dihydroxyacetone. DhaM serves as the phosphoryl donor. Is phosphorylated by phosphoenolpyruvate in an EI- and HPr-dependent reaction, and a phosphorelay system on histidine residues finally leads to phosphoryl transfer to DhaL and dihydroxyacetone.</text>
</comment>
<evidence type="ECO:0000256" key="5">
    <source>
        <dbReference type="ARBA" id="ARBA00046577"/>
    </source>
</evidence>
<keyword evidence="8" id="KW-1185">Reference proteome</keyword>
<dbReference type="STRING" id="553311.SAMN05216231_1194"/>
<organism evidence="7 8">
    <name type="scientific">Virgibacillus salinus</name>
    <dbReference type="NCBI Taxonomy" id="553311"/>
    <lineage>
        <taxon>Bacteria</taxon>
        <taxon>Bacillati</taxon>
        <taxon>Bacillota</taxon>
        <taxon>Bacilli</taxon>
        <taxon>Bacillales</taxon>
        <taxon>Bacillaceae</taxon>
        <taxon>Virgibacillus</taxon>
    </lineage>
</organism>
<dbReference type="InterPro" id="IPR039643">
    <property type="entry name" value="DhaM"/>
</dbReference>
<dbReference type="AlphaFoldDB" id="A0A1H0ZFZ7"/>
<evidence type="ECO:0000313" key="8">
    <source>
        <dbReference type="Proteomes" id="UP000199444"/>
    </source>
</evidence>
<dbReference type="PANTHER" id="PTHR38594:SF1">
    <property type="entry name" value="PEP-DEPENDENT DIHYDROXYACETONE KINASE, PHOSPHORYL DONOR SUBUNIT DHAM"/>
    <property type="match status" value="1"/>
</dbReference>
<dbReference type="PANTHER" id="PTHR38594">
    <property type="entry name" value="PEP-DEPENDENT DIHYDROXYACETONE KINASE, PHOSPHORYL DONOR SUBUNIT DHAM"/>
    <property type="match status" value="1"/>
</dbReference>
<dbReference type="RefSeq" id="WP_092492007.1">
    <property type="nucleotide sequence ID" value="NZ_FNKD01000001.1"/>
</dbReference>
<gene>
    <name evidence="7" type="ORF">SAMN05216231_1194</name>
</gene>
<protein>
    <recommendedName>
        <fullName evidence="3">phosphoenolpyruvate--glycerone phosphotransferase</fullName>
        <ecNumber evidence="3">2.7.1.121</ecNumber>
    </recommendedName>
</protein>
<dbReference type="GO" id="GO:0047324">
    <property type="term" value="F:phosphoenolpyruvate-glycerone phosphotransferase activity"/>
    <property type="evidence" value="ECO:0007669"/>
    <property type="project" value="UniProtKB-EC"/>
</dbReference>
<dbReference type="Pfam" id="PF03610">
    <property type="entry name" value="EIIA-man"/>
    <property type="match status" value="1"/>
</dbReference>
<dbReference type="GO" id="GO:0019563">
    <property type="term" value="P:glycerol catabolic process"/>
    <property type="evidence" value="ECO:0007669"/>
    <property type="project" value="InterPro"/>
</dbReference>
<dbReference type="GO" id="GO:0009401">
    <property type="term" value="P:phosphoenolpyruvate-dependent sugar phosphotransferase system"/>
    <property type="evidence" value="ECO:0007669"/>
    <property type="project" value="InterPro"/>
</dbReference>
<dbReference type="InterPro" id="IPR004701">
    <property type="entry name" value="PTS_EIIA_man-typ"/>
</dbReference>
<dbReference type="PROSITE" id="PS51096">
    <property type="entry name" value="PTS_EIIA_TYPE_4"/>
    <property type="match status" value="1"/>
</dbReference>
<evidence type="ECO:0000256" key="3">
    <source>
        <dbReference type="ARBA" id="ARBA00012095"/>
    </source>
</evidence>
<dbReference type="EC" id="2.7.1.121" evidence="3"/>
<evidence type="ECO:0000256" key="2">
    <source>
        <dbReference type="ARBA" id="ARBA00002788"/>
    </source>
</evidence>
<dbReference type="GO" id="GO:0016020">
    <property type="term" value="C:membrane"/>
    <property type="evidence" value="ECO:0007669"/>
    <property type="project" value="InterPro"/>
</dbReference>
<keyword evidence="7" id="KW-0418">Kinase</keyword>
<comment type="catalytic activity">
    <reaction evidence="1">
        <text>dihydroxyacetone + phosphoenolpyruvate = dihydroxyacetone phosphate + pyruvate</text>
        <dbReference type="Rhea" id="RHEA:18381"/>
        <dbReference type="ChEBI" id="CHEBI:15361"/>
        <dbReference type="ChEBI" id="CHEBI:16016"/>
        <dbReference type="ChEBI" id="CHEBI:57642"/>
        <dbReference type="ChEBI" id="CHEBI:58702"/>
        <dbReference type="EC" id="2.7.1.121"/>
    </reaction>
</comment>
<dbReference type="Proteomes" id="UP000199444">
    <property type="component" value="Unassembled WGS sequence"/>
</dbReference>
<dbReference type="InterPro" id="IPR036662">
    <property type="entry name" value="PTS_EIIA_man-typ_sf"/>
</dbReference>
<dbReference type="SUPFAM" id="SSF53062">
    <property type="entry name" value="PTS system fructose IIA component-like"/>
    <property type="match status" value="1"/>
</dbReference>
<evidence type="ECO:0000259" key="6">
    <source>
        <dbReference type="PROSITE" id="PS51096"/>
    </source>
</evidence>
<evidence type="ECO:0000256" key="4">
    <source>
        <dbReference type="ARBA" id="ARBA00022679"/>
    </source>
</evidence>
<dbReference type="EMBL" id="FNKD01000001">
    <property type="protein sequence ID" value="SDQ26021.1"/>
    <property type="molecule type" value="Genomic_DNA"/>
</dbReference>
<keyword evidence="4" id="KW-0808">Transferase</keyword>
<name>A0A1H0ZFZ7_9BACI</name>
<reference evidence="7 8" key="1">
    <citation type="submission" date="2016-10" db="EMBL/GenBank/DDBJ databases">
        <authorList>
            <person name="de Groot N.N."/>
        </authorList>
    </citation>
    <scope>NUCLEOTIDE SEQUENCE [LARGE SCALE GENOMIC DNA]</scope>
    <source>
        <strain evidence="7 8">CGMCC 1.10449</strain>
    </source>
</reference>
<evidence type="ECO:0000256" key="1">
    <source>
        <dbReference type="ARBA" id="ARBA00001113"/>
    </source>
</evidence>
<dbReference type="Gene3D" id="3.40.50.510">
    <property type="entry name" value="Phosphotransferase system, mannose-type IIA component"/>
    <property type="match status" value="1"/>
</dbReference>
<evidence type="ECO:0000313" key="7">
    <source>
        <dbReference type="EMBL" id="SDQ26021.1"/>
    </source>
</evidence>
<sequence length="124" mass="13242">MSYVGIVLISHSNKVAEGIKDIIRQVIKEVPIEIAGGTDENDIGTSIDKIQLAIDRANDGNGVLLFYDIGSAKMNAEVALEMTGIDNIKIIEAPLLEGAYVAAVESGMGKDIENVYSAIMKEFG</sequence>